<feature type="transmembrane region" description="Helical" evidence="11">
    <location>
        <begin position="69"/>
        <end position="90"/>
    </location>
</feature>
<proteinExistence type="inferred from homology"/>
<evidence type="ECO:0000256" key="5">
    <source>
        <dbReference type="ARBA" id="ARBA00022597"/>
    </source>
</evidence>
<dbReference type="PRINTS" id="PR00164">
    <property type="entry name" value="ABC2TRNSPORT"/>
</dbReference>
<dbReference type="Proteomes" id="UP000475582">
    <property type="component" value="Unassembled WGS sequence"/>
</dbReference>
<dbReference type="PROSITE" id="PS51012">
    <property type="entry name" value="ABC_TM2"/>
    <property type="match status" value="1"/>
</dbReference>
<feature type="transmembrane region" description="Helical" evidence="11">
    <location>
        <begin position="178"/>
        <end position="197"/>
    </location>
</feature>
<reference evidence="13 14" key="1">
    <citation type="submission" date="2019-11" db="EMBL/GenBank/DDBJ databases">
        <title>Type strains purchased from KCTC, JCM and DSMZ.</title>
        <authorList>
            <person name="Lu H."/>
        </authorList>
    </citation>
    <scope>NUCLEOTIDE SEQUENCE [LARGE SCALE GENOMIC DNA]</scope>
    <source>
        <strain evidence="13 14">KCTC 22382</strain>
    </source>
</reference>
<dbReference type="InterPro" id="IPR000412">
    <property type="entry name" value="ABC_2_transport"/>
</dbReference>
<evidence type="ECO:0000256" key="7">
    <source>
        <dbReference type="ARBA" id="ARBA00022903"/>
    </source>
</evidence>
<feature type="transmembrane region" description="Helical" evidence="11">
    <location>
        <begin position="32"/>
        <end position="57"/>
    </location>
</feature>
<organism evidence="13 14">
    <name type="scientific">Duganella radicis</name>
    <dbReference type="NCBI Taxonomy" id="551988"/>
    <lineage>
        <taxon>Bacteria</taxon>
        <taxon>Pseudomonadati</taxon>
        <taxon>Pseudomonadota</taxon>
        <taxon>Betaproteobacteria</taxon>
        <taxon>Burkholderiales</taxon>
        <taxon>Oxalobacteraceae</taxon>
        <taxon>Telluria group</taxon>
        <taxon>Duganella</taxon>
    </lineage>
</organism>
<evidence type="ECO:0000256" key="2">
    <source>
        <dbReference type="ARBA" id="ARBA00007783"/>
    </source>
</evidence>
<dbReference type="RefSeq" id="WP_155466494.1">
    <property type="nucleotide sequence ID" value="NZ_WNKY01000036.1"/>
</dbReference>
<dbReference type="PANTHER" id="PTHR30413">
    <property type="entry name" value="INNER MEMBRANE TRANSPORT PERMEASE"/>
    <property type="match status" value="1"/>
</dbReference>
<evidence type="ECO:0000256" key="6">
    <source>
        <dbReference type="ARBA" id="ARBA00022692"/>
    </source>
</evidence>
<accession>A0A6L6PN32</accession>
<evidence type="ECO:0000256" key="10">
    <source>
        <dbReference type="ARBA" id="ARBA00023136"/>
    </source>
</evidence>
<feature type="domain" description="ABC transmembrane type-2" evidence="12">
    <location>
        <begin position="34"/>
        <end position="258"/>
    </location>
</feature>
<dbReference type="GO" id="GO:0015920">
    <property type="term" value="P:lipopolysaccharide transport"/>
    <property type="evidence" value="ECO:0007669"/>
    <property type="project" value="TreeGrafter"/>
</dbReference>
<dbReference type="AlphaFoldDB" id="A0A6L6PN32"/>
<dbReference type="GO" id="GO:0140359">
    <property type="term" value="F:ABC-type transporter activity"/>
    <property type="evidence" value="ECO:0007669"/>
    <property type="project" value="InterPro"/>
</dbReference>
<comment type="similarity">
    <text evidence="2 11">Belongs to the ABC-2 integral membrane protein family.</text>
</comment>
<keyword evidence="4 11" id="KW-1003">Cell membrane</keyword>
<evidence type="ECO:0000256" key="11">
    <source>
        <dbReference type="RuleBase" id="RU361157"/>
    </source>
</evidence>
<evidence type="ECO:0000256" key="9">
    <source>
        <dbReference type="ARBA" id="ARBA00023047"/>
    </source>
</evidence>
<dbReference type="GO" id="GO:0043190">
    <property type="term" value="C:ATP-binding cassette (ABC) transporter complex"/>
    <property type="evidence" value="ECO:0007669"/>
    <property type="project" value="InterPro"/>
</dbReference>
<gene>
    <name evidence="13" type="ORF">GM676_23535</name>
</gene>
<evidence type="ECO:0000313" key="13">
    <source>
        <dbReference type="EMBL" id="MTV40536.1"/>
    </source>
</evidence>
<evidence type="ECO:0000259" key="12">
    <source>
        <dbReference type="PROSITE" id="PS51012"/>
    </source>
</evidence>
<comment type="caution">
    <text evidence="13">The sequence shown here is derived from an EMBL/GenBank/DDBJ whole genome shotgun (WGS) entry which is preliminary data.</text>
</comment>
<keyword evidence="14" id="KW-1185">Reference proteome</keyword>
<dbReference type="InterPro" id="IPR013525">
    <property type="entry name" value="ABC2_TM"/>
</dbReference>
<dbReference type="Pfam" id="PF01061">
    <property type="entry name" value="ABC2_membrane"/>
    <property type="match status" value="1"/>
</dbReference>
<protein>
    <recommendedName>
        <fullName evidence="11">Transport permease protein</fullName>
    </recommendedName>
</protein>
<dbReference type="OrthoDB" id="9786910at2"/>
<feature type="transmembrane region" description="Helical" evidence="11">
    <location>
        <begin position="236"/>
        <end position="255"/>
    </location>
</feature>
<evidence type="ECO:0000313" key="14">
    <source>
        <dbReference type="Proteomes" id="UP000475582"/>
    </source>
</evidence>
<sequence>MMSLAMISGVWRYRGFVLGSVKREFQSKYRNALLGAAWTVLNPLAMIVVYTVIFSQVMGSRLPGTGTPFAYSIYLCAGVLTWGLFAEITSRSQAVFIENANLIKKLQFPRICLPIIVVLNALVNFGIIFGLFTAFLIVSGNFPGWVFLAVLPVLALQILFAIGLGMILGVLNVFFRDVGQFFTILLQFWFWFTPIVYPVSALPPAVREALVWNPMAAVVGAYQTILVHGQLPAWDSLLPVTVLGLACCALGLGLFRRRAGEMVDEL</sequence>
<keyword evidence="3 11" id="KW-0813">Transport</keyword>
<keyword evidence="5" id="KW-0762">Sugar transport</keyword>
<dbReference type="PANTHER" id="PTHR30413:SF10">
    <property type="entry name" value="CAPSULE POLYSACCHARIDE EXPORT INNER-MEMBRANE PROTEIN CTRC"/>
    <property type="match status" value="1"/>
</dbReference>
<dbReference type="EMBL" id="WNKY01000036">
    <property type="protein sequence ID" value="MTV40536.1"/>
    <property type="molecule type" value="Genomic_DNA"/>
</dbReference>
<keyword evidence="7" id="KW-0972">Capsule biogenesis/degradation</keyword>
<evidence type="ECO:0000256" key="8">
    <source>
        <dbReference type="ARBA" id="ARBA00022989"/>
    </source>
</evidence>
<keyword evidence="8 11" id="KW-1133">Transmembrane helix</keyword>
<keyword evidence="6 11" id="KW-0812">Transmembrane</keyword>
<name>A0A6L6PN32_9BURK</name>
<comment type="subcellular location">
    <subcellularLocation>
        <location evidence="11">Cell inner membrane</location>
        <topology evidence="11">Multi-pass membrane protein</topology>
    </subcellularLocation>
    <subcellularLocation>
        <location evidence="1">Cell membrane</location>
        <topology evidence="1">Multi-pass membrane protein</topology>
    </subcellularLocation>
</comment>
<dbReference type="GO" id="GO:0015774">
    <property type="term" value="P:polysaccharide transport"/>
    <property type="evidence" value="ECO:0007669"/>
    <property type="project" value="UniProtKB-KW"/>
</dbReference>
<evidence type="ECO:0000256" key="3">
    <source>
        <dbReference type="ARBA" id="ARBA00022448"/>
    </source>
</evidence>
<evidence type="ECO:0000256" key="1">
    <source>
        <dbReference type="ARBA" id="ARBA00004651"/>
    </source>
</evidence>
<feature type="transmembrane region" description="Helical" evidence="11">
    <location>
        <begin position="144"/>
        <end position="171"/>
    </location>
</feature>
<evidence type="ECO:0000256" key="4">
    <source>
        <dbReference type="ARBA" id="ARBA00022475"/>
    </source>
</evidence>
<keyword evidence="9" id="KW-0625">Polysaccharide transport</keyword>
<keyword evidence="10 11" id="KW-0472">Membrane</keyword>
<feature type="transmembrane region" description="Helical" evidence="11">
    <location>
        <begin position="111"/>
        <end position="138"/>
    </location>
</feature>
<dbReference type="InterPro" id="IPR047817">
    <property type="entry name" value="ABC2_TM_bact-type"/>
</dbReference>